<protein>
    <submittedName>
        <fullName evidence="2">Uncharacterized protein</fullName>
    </submittedName>
</protein>
<gene>
    <name evidence="2" type="ORF">B9T28_01335</name>
</gene>
<name>A0A1Y3CL34_9GAMM</name>
<evidence type="ECO:0000313" key="2">
    <source>
        <dbReference type="EMBL" id="OTG67302.1"/>
    </source>
</evidence>
<dbReference type="EMBL" id="NEGB01000001">
    <property type="protein sequence ID" value="OTG67302.1"/>
    <property type="molecule type" value="Genomic_DNA"/>
</dbReference>
<dbReference type="RefSeq" id="WP_086202161.1">
    <property type="nucleotide sequence ID" value="NZ_NEGB01000001.1"/>
</dbReference>
<organism evidence="2 3">
    <name type="scientific">Acinetobacter silvestris</name>
    <dbReference type="NCBI Taxonomy" id="1977882"/>
    <lineage>
        <taxon>Bacteria</taxon>
        <taxon>Pseudomonadati</taxon>
        <taxon>Pseudomonadota</taxon>
        <taxon>Gammaproteobacteria</taxon>
        <taxon>Moraxellales</taxon>
        <taxon>Moraxellaceae</taxon>
        <taxon>Acinetobacter</taxon>
    </lineage>
</organism>
<dbReference type="OrthoDB" id="9133824at2"/>
<feature type="region of interest" description="Disordered" evidence="1">
    <location>
        <begin position="175"/>
        <end position="201"/>
    </location>
</feature>
<dbReference type="Proteomes" id="UP000242765">
    <property type="component" value="Unassembled WGS sequence"/>
</dbReference>
<dbReference type="AlphaFoldDB" id="A0A1Y3CL34"/>
<proteinExistence type="predicted"/>
<feature type="compositionally biased region" description="Basic residues" evidence="1">
    <location>
        <begin position="183"/>
        <end position="192"/>
    </location>
</feature>
<sequence>MADYPHPSTFDNELTDEKLTYIAKLMLQSFDKSFRDTRDQDDDNYTFGTVFFKRTHNCFLREFRSNLCPFRIQILDKTNKFIFKVGQTPCRFFEEKNYYYPTKKGAFVLNDQLSLFSDIGLPYYSNFLLMYSLDEDGFPLATVRFVSYDINENIVSYWEYNSSSFTPSISTNDLYTPDSNNQKRARNLSSKRKTADKSNEN</sequence>
<evidence type="ECO:0000313" key="3">
    <source>
        <dbReference type="Proteomes" id="UP000242765"/>
    </source>
</evidence>
<accession>A0A1Y3CL34</accession>
<reference evidence="2 3" key="1">
    <citation type="submission" date="2017-04" db="EMBL/GenBank/DDBJ databases">
        <title>High diversity of culturable Acinetobacter species in natural soil and water ecosystems.</title>
        <authorList>
            <person name="Nemec A."/>
            <person name="Radolfova-Krizova L."/>
        </authorList>
    </citation>
    <scope>NUCLEOTIDE SEQUENCE [LARGE SCALE GENOMIC DNA]</scope>
    <source>
        <strain evidence="2 3">ANC 4999</strain>
    </source>
</reference>
<comment type="caution">
    <text evidence="2">The sequence shown here is derived from an EMBL/GenBank/DDBJ whole genome shotgun (WGS) entry which is preliminary data.</text>
</comment>
<keyword evidence="3" id="KW-1185">Reference proteome</keyword>
<evidence type="ECO:0000256" key="1">
    <source>
        <dbReference type="SAM" id="MobiDB-lite"/>
    </source>
</evidence>
<dbReference type="STRING" id="1977882.B9T28_01335"/>